<evidence type="ECO:0000313" key="12">
    <source>
        <dbReference type="EMBL" id="TPX62098.1"/>
    </source>
</evidence>
<comment type="similarity">
    <text evidence="9">Belongs to the MDM12 family.</text>
</comment>
<evidence type="ECO:0000259" key="11">
    <source>
        <dbReference type="PROSITE" id="PS51847"/>
    </source>
</evidence>
<comment type="caution">
    <text evidence="12">The sequence shown here is derived from an EMBL/GenBank/DDBJ whole genome shotgun (WGS) entry which is preliminary data.</text>
</comment>
<comment type="function">
    <text evidence="9">Component of the ERMES/MDM complex, which serves as a molecular tether to connect the endoplasmic reticulum (ER) and mitochondria. Components of this complex are involved in the control of mitochondrial shape and protein biogenesis, and function in nonvesicular lipid trafficking between the ER and mitochondria. MDM12 is required for the interaction of the ER-resident membrane protein MMM1 and the outer mitochondrial membrane-resident beta-barrel protein MDM10. The MDM12-MMM1 subcomplex functions in the major beta-barrel assembly pathway that is responsible for biogenesis of all mitochondrial outer membrane beta-barrel proteins, and acts in a late step after the SAM complex. The MDM10-MDM12-MMM1 subcomplex further acts in the TOM40-specific pathway after the action of the MDM12-MMM1 complex. Essential for establishing and maintaining the structure of mitochondria and maintenance of mtDNA nucleoids.</text>
</comment>
<dbReference type="GO" id="GO:1990456">
    <property type="term" value="P:mitochondrion-endoplasmic reticulum membrane tethering"/>
    <property type="evidence" value="ECO:0007669"/>
    <property type="project" value="TreeGrafter"/>
</dbReference>
<dbReference type="PROSITE" id="PS51847">
    <property type="entry name" value="SMP"/>
    <property type="match status" value="1"/>
</dbReference>
<keyword evidence="3 9" id="KW-1000">Mitochondrion outer membrane</keyword>
<evidence type="ECO:0000256" key="6">
    <source>
        <dbReference type="ARBA" id="ARBA00023121"/>
    </source>
</evidence>
<dbReference type="GO" id="GO:0005789">
    <property type="term" value="C:endoplasmic reticulum membrane"/>
    <property type="evidence" value="ECO:0007669"/>
    <property type="project" value="UniProtKB-SubCell"/>
</dbReference>
<evidence type="ECO:0000256" key="7">
    <source>
        <dbReference type="ARBA" id="ARBA00023128"/>
    </source>
</evidence>
<evidence type="ECO:0000256" key="5">
    <source>
        <dbReference type="ARBA" id="ARBA00023055"/>
    </source>
</evidence>
<dbReference type="PANTHER" id="PTHR28204">
    <property type="entry name" value="MITOCHONDRIAL DISTRIBUTION AND MORPHOLOGY PROTEIN 12"/>
    <property type="match status" value="1"/>
</dbReference>
<sequence>MSFLINWELLNDGAEAEGLREFLNARFREIERPPFLGPLKVTELDFGDVPPEVAVVDICDPAPEFYLPDDPEVWQPSTPPAVPTIGGISGDVLSAPLSPPQEQEEDEWGEKAWSATQDTGEHEVEHRDDISESYFYGSHHPSASAARDDLLRRQRLDNRDDERDFATLAAARNLSSDDFPALAGYHRRTPGLQTPHRERIATNIQTPPVFTRPPAYGYGSGWSGSVGLGLGLGIGGTRTASNHSHHIPHPRPVFSSAPPSLAPSMARSFGESSPSENFSVPELVIPVESPRLPRRSDHEVALEYAETMRRSSDAQIEFEIVYKGNMRLAVKTELIVNQPTPNFMVLPLVLTLTGFHFTASALISYLGDRVNFCFKESDAGSTILQDLSIDSEVGDGRKQGVLKNVGRIERFIVEQLRKVLQDFLVFPNHQSLKLLEDPPLGRGDEDLYDNGSEPFDDGLSYEPPFDRV</sequence>
<evidence type="ECO:0000256" key="10">
    <source>
        <dbReference type="SAM" id="MobiDB-lite"/>
    </source>
</evidence>
<evidence type="ECO:0000256" key="8">
    <source>
        <dbReference type="ARBA" id="ARBA00023136"/>
    </source>
</evidence>
<evidence type="ECO:0000256" key="2">
    <source>
        <dbReference type="ARBA" id="ARBA00022448"/>
    </source>
</evidence>
<name>A0A507EFY2_9FUNG</name>
<keyword evidence="4 9" id="KW-0256">Endoplasmic reticulum</keyword>
<proteinExistence type="inferred from homology"/>
<dbReference type="GO" id="GO:0008289">
    <property type="term" value="F:lipid binding"/>
    <property type="evidence" value="ECO:0007669"/>
    <property type="project" value="UniProtKB-KW"/>
</dbReference>
<evidence type="ECO:0000313" key="13">
    <source>
        <dbReference type="Proteomes" id="UP000318582"/>
    </source>
</evidence>
<keyword evidence="6" id="KW-0446">Lipid-binding</keyword>
<dbReference type="PANTHER" id="PTHR28204:SF1">
    <property type="entry name" value="MITOCHONDRIAL DISTRIBUTION AND MORPHOLOGY PROTEIN 12"/>
    <property type="match status" value="1"/>
</dbReference>
<dbReference type="STRING" id="109895.A0A507EFY2"/>
<dbReference type="GO" id="GO:0015914">
    <property type="term" value="P:phospholipid transport"/>
    <property type="evidence" value="ECO:0007669"/>
    <property type="project" value="TreeGrafter"/>
</dbReference>
<keyword evidence="5" id="KW-0445">Lipid transport</keyword>
<protein>
    <recommendedName>
        <fullName evidence="9">Mitochondrial distribution and morphology protein 12</fullName>
    </recommendedName>
    <alternativeName>
        <fullName evidence="9">Mitochondrial inheritance component MDM12</fullName>
    </alternativeName>
</protein>
<evidence type="ECO:0000256" key="1">
    <source>
        <dbReference type="ARBA" id="ARBA00004370"/>
    </source>
</evidence>
<evidence type="ECO:0000256" key="9">
    <source>
        <dbReference type="HAMAP-Rule" id="MF_03104"/>
    </source>
</evidence>
<feature type="region of interest" description="Disordered" evidence="10">
    <location>
        <begin position="443"/>
        <end position="468"/>
    </location>
</feature>
<dbReference type="GO" id="GO:0032865">
    <property type="term" value="C:ERMES complex"/>
    <property type="evidence" value="ECO:0007669"/>
    <property type="project" value="UniProtKB-UniRule"/>
</dbReference>
<evidence type="ECO:0000256" key="4">
    <source>
        <dbReference type="ARBA" id="ARBA00022824"/>
    </source>
</evidence>
<dbReference type="HAMAP" id="MF_03104">
    <property type="entry name" value="Mdm12"/>
    <property type="match status" value="1"/>
</dbReference>
<keyword evidence="13" id="KW-1185">Reference proteome</keyword>
<dbReference type="Pfam" id="PF26544">
    <property type="entry name" value="Mdm12"/>
    <property type="match status" value="2"/>
</dbReference>
<accession>A0A507EFY2</accession>
<dbReference type="InterPro" id="IPR027532">
    <property type="entry name" value="Mdm12"/>
</dbReference>
<dbReference type="GO" id="GO:0045040">
    <property type="term" value="P:protein insertion into mitochondrial outer membrane"/>
    <property type="evidence" value="ECO:0007669"/>
    <property type="project" value="UniProtKB-UniRule"/>
</dbReference>
<evidence type="ECO:0000256" key="3">
    <source>
        <dbReference type="ARBA" id="ARBA00022787"/>
    </source>
</evidence>
<feature type="domain" description="SMP-LTD" evidence="11">
    <location>
        <begin position="1"/>
        <end position="435"/>
    </location>
</feature>
<dbReference type="Proteomes" id="UP000318582">
    <property type="component" value="Unassembled WGS sequence"/>
</dbReference>
<dbReference type="EMBL" id="QEAQ01000004">
    <property type="protein sequence ID" value="TPX62098.1"/>
    <property type="molecule type" value="Genomic_DNA"/>
</dbReference>
<gene>
    <name evidence="9" type="primary">MDM12</name>
    <name evidence="12" type="ORF">PhCBS80983_g00689</name>
</gene>
<dbReference type="AlphaFoldDB" id="A0A507EFY2"/>
<reference evidence="12 13" key="1">
    <citation type="journal article" date="2019" name="Sci. Rep.">
        <title>Comparative genomics of chytrid fungi reveal insights into the obligate biotrophic and pathogenic lifestyle of Synchytrium endobioticum.</title>
        <authorList>
            <person name="van de Vossenberg B.T.L.H."/>
            <person name="Warris S."/>
            <person name="Nguyen H.D.T."/>
            <person name="van Gent-Pelzer M.P.E."/>
            <person name="Joly D.L."/>
            <person name="van de Geest H.C."/>
            <person name="Bonants P.J.M."/>
            <person name="Smith D.S."/>
            <person name="Levesque C.A."/>
            <person name="van der Lee T.A.J."/>
        </authorList>
    </citation>
    <scope>NUCLEOTIDE SEQUENCE [LARGE SCALE GENOMIC DNA]</scope>
    <source>
        <strain evidence="12 13">CBS 809.83</strain>
    </source>
</reference>
<keyword evidence="8 9" id="KW-0472">Membrane</keyword>
<keyword evidence="7 9" id="KW-0496">Mitochondrion</keyword>
<comment type="subcellular location">
    <subcellularLocation>
        <location evidence="1">Membrane</location>
    </subcellularLocation>
    <subcellularLocation>
        <location evidence="9">Mitochondrion outer membrane</location>
        <topology evidence="9">Peripheral membrane protein</topology>
        <orientation evidence="9">Cytoplasmic side</orientation>
    </subcellularLocation>
    <subcellularLocation>
        <location evidence="9">Endoplasmic reticulum membrane</location>
        <topology evidence="9">Peripheral membrane protein</topology>
        <orientation evidence="9">Cytoplasmic side</orientation>
    </subcellularLocation>
    <text evidence="9">The ERMES/MDM complex localizes to a few discrete foci (around 10 per single cell), that represent mitochondria-endoplasmic reticulum junctions. These foci are often found next to mtDNA nucleoids.</text>
</comment>
<comment type="subunit">
    <text evidence="9">Component of the ER-mitochondria encounter structure (ERMES) or MDM complex, composed of MMM1, MDM10, MDM12 and MDM34. A MMM1 homodimer associates with one molecule of MDM12 on each side in a pairwise head-to-tail manner, and the SMP-LTD domains of MMM1 and MDM12 generate a continuous hydrophobic tunnel for phospholipid trafficking.</text>
</comment>
<keyword evidence="2" id="KW-0813">Transport</keyword>
<dbReference type="InterPro" id="IPR031468">
    <property type="entry name" value="SMP_LBD"/>
</dbReference>
<organism evidence="12 13">
    <name type="scientific">Powellomyces hirtus</name>
    <dbReference type="NCBI Taxonomy" id="109895"/>
    <lineage>
        <taxon>Eukaryota</taxon>
        <taxon>Fungi</taxon>
        <taxon>Fungi incertae sedis</taxon>
        <taxon>Chytridiomycota</taxon>
        <taxon>Chytridiomycota incertae sedis</taxon>
        <taxon>Chytridiomycetes</taxon>
        <taxon>Spizellomycetales</taxon>
        <taxon>Powellomycetaceae</taxon>
        <taxon>Powellomyces</taxon>
    </lineage>
</organism>